<dbReference type="AlphaFoldDB" id="A0A5N6JNI4"/>
<protein>
    <submittedName>
        <fullName evidence="4">Ankyrin repeat-containing domain protein</fullName>
    </submittedName>
</protein>
<name>A0A5N6JNI4_9EURO</name>
<keyword evidence="1" id="KW-0677">Repeat</keyword>
<dbReference type="InterPro" id="IPR036770">
    <property type="entry name" value="Ankyrin_rpt-contain_sf"/>
</dbReference>
<dbReference type="PANTHER" id="PTHR24189">
    <property type="entry name" value="MYOTROPHIN"/>
    <property type="match status" value="1"/>
</dbReference>
<evidence type="ECO:0000256" key="3">
    <source>
        <dbReference type="PROSITE-ProRule" id="PRU00023"/>
    </source>
</evidence>
<dbReference type="SMART" id="SM00248">
    <property type="entry name" value="ANK"/>
    <property type="match status" value="3"/>
</dbReference>
<dbReference type="Pfam" id="PF12796">
    <property type="entry name" value="Ank_2"/>
    <property type="match status" value="1"/>
</dbReference>
<accession>A0A5N6JNI4</accession>
<reference evidence="4 5" key="1">
    <citation type="submission" date="2019-04" db="EMBL/GenBank/DDBJ databases">
        <title>Fungal friends and foes A comparative genomics study of 23 Aspergillus species from section Flavi.</title>
        <authorList>
            <consortium name="DOE Joint Genome Institute"/>
            <person name="Kjaerbolling I."/>
            <person name="Vesth T.C."/>
            <person name="Frisvad J.C."/>
            <person name="Nybo J.L."/>
            <person name="Theobald S."/>
            <person name="Kildgaard S."/>
            <person name="Petersen T.I."/>
            <person name="Kuo A."/>
            <person name="Sato A."/>
            <person name="Lyhne E.K."/>
            <person name="Kogle M.E."/>
            <person name="Wiebenga A."/>
            <person name="Kun R.S."/>
            <person name="Lubbers R.J."/>
            <person name="Makela M.R."/>
            <person name="Barry K."/>
            <person name="Chovatia M."/>
            <person name="Clum A."/>
            <person name="Daum C."/>
            <person name="Haridas S."/>
            <person name="He G."/>
            <person name="LaButti K."/>
            <person name="Lipzen A."/>
            <person name="Mondo S."/>
            <person name="Pangilinan J."/>
            <person name="Riley R."/>
            <person name="Salamov A."/>
            <person name="Simmons B.A."/>
            <person name="Magnuson J.K."/>
            <person name="Henrissat B."/>
            <person name="Mortensen U.H."/>
            <person name="Larsen T.O."/>
            <person name="De vries R.P."/>
            <person name="Grigoriev I.V."/>
            <person name="Machida M."/>
            <person name="Baker S.E."/>
            <person name="Andersen M.R."/>
        </authorList>
    </citation>
    <scope>NUCLEOTIDE SEQUENCE [LARGE SCALE GENOMIC DNA]</scope>
    <source>
        <strain evidence="4 5">CBS 117635</strain>
    </source>
</reference>
<dbReference type="Gene3D" id="1.25.40.20">
    <property type="entry name" value="Ankyrin repeat-containing domain"/>
    <property type="match status" value="1"/>
</dbReference>
<evidence type="ECO:0000313" key="5">
    <source>
        <dbReference type="Proteomes" id="UP000326289"/>
    </source>
</evidence>
<dbReference type="SUPFAM" id="SSF48403">
    <property type="entry name" value="Ankyrin repeat"/>
    <property type="match status" value="1"/>
</dbReference>
<feature type="repeat" description="ANK" evidence="3">
    <location>
        <begin position="372"/>
        <end position="404"/>
    </location>
</feature>
<keyword evidence="2 3" id="KW-0040">ANK repeat</keyword>
<proteinExistence type="predicted"/>
<dbReference type="PROSITE" id="PS50088">
    <property type="entry name" value="ANK_REPEAT"/>
    <property type="match status" value="1"/>
</dbReference>
<dbReference type="PROSITE" id="PS50297">
    <property type="entry name" value="ANK_REP_REGION"/>
    <property type="match status" value="1"/>
</dbReference>
<dbReference type="Proteomes" id="UP000326289">
    <property type="component" value="Unassembled WGS sequence"/>
</dbReference>
<keyword evidence="5" id="KW-1185">Reference proteome</keyword>
<sequence length="485" mass="55883">MRVPFDILRIILWEMVDIFPVQDLLRARLVHPIFASEIPLLILKSPRLADNNLIYYHWSRFPYKHRFLRQRIHQHHQYPCVFSKFVHEIFQLPSISHLTEQEKDVLITKLIDAITWSCHTPWSLFSPRGLKSLIEGYGDEWSLLRDMERESLEKTLHVALITVAIIRNDVAELNRVLDPNNSPAMLAVPNFVFQGSTRFGISLVDITARIGSRDLISALAARDSPMMSSSWVYLSYHNRRPWIIAARCANRAFFEAWLEYAKNQRAYNFQVPLNTALRGAIRARNLDMMEYLESICEAPVAFPAMLRDAIGTGDVGIVRWCLRQKDCHVHGSGPYKGPLWVALHDCPRATRLPILKMLLEHGFDPDDIDPGNRENPLQYAIRTQDVESVRLLVQYGADVNVDSSTSAWTEKQRSPLALAVFKSFDIMQLLLQNGVIRRWSWRGKEHVLKIDTEAVHHIEGVFKELGFDELGVQEKYVGHYIIVNG</sequence>
<dbReference type="InterPro" id="IPR050745">
    <property type="entry name" value="Multifunctional_regulatory"/>
</dbReference>
<dbReference type="InterPro" id="IPR002110">
    <property type="entry name" value="Ankyrin_rpt"/>
</dbReference>
<evidence type="ECO:0000313" key="4">
    <source>
        <dbReference type="EMBL" id="KAB8279504.1"/>
    </source>
</evidence>
<dbReference type="EMBL" id="ML732764">
    <property type="protein sequence ID" value="KAB8279504.1"/>
    <property type="molecule type" value="Genomic_DNA"/>
</dbReference>
<evidence type="ECO:0000256" key="1">
    <source>
        <dbReference type="ARBA" id="ARBA00022737"/>
    </source>
</evidence>
<evidence type="ECO:0000256" key="2">
    <source>
        <dbReference type="ARBA" id="ARBA00023043"/>
    </source>
</evidence>
<gene>
    <name evidence="4" type="ORF">BDV30DRAFT_232649</name>
</gene>
<dbReference type="PANTHER" id="PTHR24189:SF50">
    <property type="entry name" value="ANKYRIN REPEAT AND SOCS BOX PROTEIN 2"/>
    <property type="match status" value="1"/>
</dbReference>
<organism evidence="4 5">
    <name type="scientific">Aspergillus minisclerotigenes</name>
    <dbReference type="NCBI Taxonomy" id="656917"/>
    <lineage>
        <taxon>Eukaryota</taxon>
        <taxon>Fungi</taxon>
        <taxon>Dikarya</taxon>
        <taxon>Ascomycota</taxon>
        <taxon>Pezizomycotina</taxon>
        <taxon>Eurotiomycetes</taxon>
        <taxon>Eurotiomycetidae</taxon>
        <taxon>Eurotiales</taxon>
        <taxon>Aspergillaceae</taxon>
        <taxon>Aspergillus</taxon>
        <taxon>Aspergillus subgen. Circumdati</taxon>
    </lineage>
</organism>